<protein>
    <recommendedName>
        <fullName evidence="1">DNA/pantothenate metabolism flavoprotein C-terminal domain-containing protein</fullName>
    </recommendedName>
</protein>
<dbReference type="EMBL" id="NXLQ01000021">
    <property type="protein sequence ID" value="RDU64052.1"/>
    <property type="molecule type" value="Genomic_DNA"/>
</dbReference>
<name>A0A3D8IFT4_9HELI</name>
<feature type="domain" description="DNA/pantothenate metabolism flavoprotein C-terminal" evidence="1">
    <location>
        <begin position="1"/>
        <end position="121"/>
    </location>
</feature>
<keyword evidence="3" id="KW-1185">Reference proteome</keyword>
<evidence type="ECO:0000259" key="1">
    <source>
        <dbReference type="Pfam" id="PF04127"/>
    </source>
</evidence>
<dbReference type="Proteomes" id="UP000256379">
    <property type="component" value="Unassembled WGS sequence"/>
</dbReference>
<organism evidence="2 3">
    <name type="scientific">Helicobacter didelphidarum</name>
    <dbReference type="NCBI Taxonomy" id="2040648"/>
    <lineage>
        <taxon>Bacteria</taxon>
        <taxon>Pseudomonadati</taxon>
        <taxon>Campylobacterota</taxon>
        <taxon>Epsilonproteobacteria</taxon>
        <taxon>Campylobacterales</taxon>
        <taxon>Helicobacteraceae</taxon>
        <taxon>Helicobacter</taxon>
    </lineage>
</organism>
<evidence type="ECO:0000313" key="3">
    <source>
        <dbReference type="Proteomes" id="UP000256379"/>
    </source>
</evidence>
<sequence>MAAAISDYIPTTKKGKLKKQDIGNEMQLTLYENIDILKSLQGNNLVKIAFKAECDAENAIKNAIKILDSKNCAMVCLNIISENNMSFGNNTNQMYFLTKDTRCKIQDNKFNISLKLCQHIESLGL</sequence>
<dbReference type="GO" id="GO:0003824">
    <property type="term" value="F:catalytic activity"/>
    <property type="evidence" value="ECO:0007669"/>
    <property type="project" value="UniProtKB-ARBA"/>
</dbReference>
<accession>A0A3D8IFT4</accession>
<dbReference type="SUPFAM" id="SSF102645">
    <property type="entry name" value="CoaB-like"/>
    <property type="match status" value="1"/>
</dbReference>
<gene>
    <name evidence="2" type="ORF">CQA53_08170</name>
</gene>
<dbReference type="GO" id="GO:0015937">
    <property type="term" value="P:coenzyme A biosynthetic process"/>
    <property type="evidence" value="ECO:0007669"/>
    <property type="project" value="UniProtKB-ARBA"/>
</dbReference>
<dbReference type="InterPro" id="IPR007085">
    <property type="entry name" value="DNA/pantothenate-metab_flavo_C"/>
</dbReference>
<comment type="caution">
    <text evidence="2">The sequence shown here is derived from an EMBL/GenBank/DDBJ whole genome shotgun (WGS) entry which is preliminary data.</text>
</comment>
<evidence type="ECO:0000313" key="2">
    <source>
        <dbReference type="EMBL" id="RDU64052.1"/>
    </source>
</evidence>
<dbReference type="InterPro" id="IPR035929">
    <property type="entry name" value="CoaB-like_sf"/>
</dbReference>
<proteinExistence type="predicted"/>
<reference evidence="2 3" key="1">
    <citation type="submission" date="2018-04" db="EMBL/GenBank/DDBJ databases">
        <title>Novel Campyloabacter and Helicobacter Species and Strains.</title>
        <authorList>
            <person name="Mannion A.J."/>
            <person name="Shen Z."/>
            <person name="Fox J.G."/>
        </authorList>
    </citation>
    <scope>NUCLEOTIDE SEQUENCE [LARGE SCALE GENOMIC DNA]</scope>
    <source>
        <strain evidence="2 3">MIT 17-337</strain>
    </source>
</reference>
<dbReference type="AlphaFoldDB" id="A0A3D8IFT4"/>
<dbReference type="Gene3D" id="3.40.50.10300">
    <property type="entry name" value="CoaB-like"/>
    <property type="match status" value="1"/>
</dbReference>
<dbReference type="Pfam" id="PF04127">
    <property type="entry name" value="DFP"/>
    <property type="match status" value="1"/>
</dbReference>
<dbReference type="OrthoDB" id="9802554at2"/>